<gene>
    <name evidence="8" type="ORF">MCHLO_11818</name>
</gene>
<evidence type="ECO:0000256" key="4">
    <source>
        <dbReference type="ARBA" id="ARBA00023002"/>
    </source>
</evidence>
<name>A0ABQ0LVB8_MYCCL</name>
<evidence type="ECO:0000256" key="6">
    <source>
        <dbReference type="SAM" id="MobiDB-lite"/>
    </source>
</evidence>
<accession>A0ABQ0LVB8</accession>
<evidence type="ECO:0000313" key="8">
    <source>
        <dbReference type="EMBL" id="GAT55006.1"/>
    </source>
</evidence>
<dbReference type="EMBL" id="DF848836">
    <property type="protein sequence ID" value="GAT55006.1"/>
    <property type="molecule type" value="Genomic_DNA"/>
</dbReference>
<dbReference type="InterPro" id="IPR002938">
    <property type="entry name" value="FAD-bd"/>
</dbReference>
<evidence type="ECO:0000259" key="7">
    <source>
        <dbReference type="Pfam" id="PF01494"/>
    </source>
</evidence>
<sequence>MTKFRMSDRGAQSLSHSALLPRSFLPLFFTPPFTTFSPTRSACARPWPSSEPTHLNLRPGRDQTASMTASKPALHFIVVGASVAGLATAIALQNAGHSVTVLEKAPQLGSPDDGSVIQGCARVAPNAYKILAEWGLEVELRRHGVVNAGFGVYKYDGKKPEGRDLMGINTWDPELLVEARGDFIFIAHKLLLKMLYNRAISPPSGSARVKVVFGAEVASVDCEADEPAVTLSSGDVYRGDAVIGADGATGAVRRALLAAEGAQLSEDEYTGMMVYSAVVPYKSVSQHRDLDVFFDFPQSSVSMGSGRGFVTDNDGAQDIFIFVYTPEAPYDGSWTETAPTKISEVLGSCDPSLKKLASLAGPTSAFQIKKFYELDSWVSESGKVLALGEAAHPAQVACGLHTYSLAFEDGVFIGKIFSHSNDRERVPELFYAFEEHRKPRCAFLKNIEEVYIGLITLADGEAQVGRDSMMRANHAAGLNVLAASGELGMQEMLDETRRVFSYDANDDADEWWMSWGRYRRIKVEF</sequence>
<comment type="similarity">
    <text evidence="1">Belongs to the paxM FAD-dependent monooxygenase family.</text>
</comment>
<proteinExistence type="inferred from homology"/>
<dbReference type="InterPro" id="IPR050493">
    <property type="entry name" value="FAD-dep_Monooxygenase_BioMet"/>
</dbReference>
<dbReference type="Pfam" id="PF01494">
    <property type="entry name" value="FAD_binding_3"/>
    <property type="match status" value="1"/>
</dbReference>
<evidence type="ECO:0000256" key="1">
    <source>
        <dbReference type="ARBA" id="ARBA00007992"/>
    </source>
</evidence>
<dbReference type="PANTHER" id="PTHR13789">
    <property type="entry name" value="MONOOXYGENASE"/>
    <property type="match status" value="1"/>
</dbReference>
<feature type="region of interest" description="Disordered" evidence="6">
    <location>
        <begin position="44"/>
        <end position="64"/>
    </location>
</feature>
<feature type="domain" description="FAD-binding" evidence="7">
    <location>
        <begin position="77"/>
        <end position="440"/>
    </location>
</feature>
<dbReference type="Proteomes" id="UP000815677">
    <property type="component" value="Unassembled WGS sequence"/>
</dbReference>
<dbReference type="PRINTS" id="PR00420">
    <property type="entry name" value="RNGMNOXGNASE"/>
</dbReference>
<evidence type="ECO:0000256" key="5">
    <source>
        <dbReference type="ARBA" id="ARBA00023033"/>
    </source>
</evidence>
<reference evidence="8" key="1">
    <citation type="submission" date="2014-09" db="EMBL/GenBank/DDBJ databases">
        <title>Genome sequence of the luminous mushroom Mycena chlorophos for searching fungal bioluminescence genes.</title>
        <authorList>
            <person name="Tanaka Y."/>
            <person name="Kasuga D."/>
            <person name="Oba Y."/>
            <person name="Hase S."/>
            <person name="Sato K."/>
            <person name="Oba Y."/>
            <person name="Sakakibara Y."/>
        </authorList>
    </citation>
    <scope>NUCLEOTIDE SEQUENCE</scope>
</reference>
<keyword evidence="4" id="KW-0560">Oxidoreductase</keyword>
<organism evidence="8 9">
    <name type="scientific">Mycena chlorophos</name>
    <name type="common">Agaric fungus</name>
    <name type="synonym">Agaricus chlorophos</name>
    <dbReference type="NCBI Taxonomy" id="658473"/>
    <lineage>
        <taxon>Eukaryota</taxon>
        <taxon>Fungi</taxon>
        <taxon>Dikarya</taxon>
        <taxon>Basidiomycota</taxon>
        <taxon>Agaricomycotina</taxon>
        <taxon>Agaricomycetes</taxon>
        <taxon>Agaricomycetidae</taxon>
        <taxon>Agaricales</taxon>
        <taxon>Marasmiineae</taxon>
        <taxon>Mycenaceae</taxon>
        <taxon>Mycena</taxon>
    </lineage>
</organism>
<dbReference type="PANTHER" id="PTHR13789:SF147">
    <property type="entry name" value="PUTATIVE (AFU_ORTHOLOGUE AFUA_2G01950)-RELATED"/>
    <property type="match status" value="1"/>
</dbReference>
<keyword evidence="9" id="KW-1185">Reference proteome</keyword>
<keyword evidence="5" id="KW-0503">Monooxygenase</keyword>
<protein>
    <recommendedName>
        <fullName evidence="7">FAD-binding domain-containing protein</fullName>
    </recommendedName>
</protein>
<evidence type="ECO:0000256" key="2">
    <source>
        <dbReference type="ARBA" id="ARBA00022630"/>
    </source>
</evidence>
<dbReference type="InterPro" id="IPR036188">
    <property type="entry name" value="FAD/NAD-bd_sf"/>
</dbReference>
<evidence type="ECO:0000313" key="9">
    <source>
        <dbReference type="Proteomes" id="UP000815677"/>
    </source>
</evidence>
<keyword evidence="2" id="KW-0285">Flavoprotein</keyword>
<evidence type="ECO:0000256" key="3">
    <source>
        <dbReference type="ARBA" id="ARBA00022827"/>
    </source>
</evidence>
<keyword evidence="3" id="KW-0274">FAD</keyword>
<dbReference type="Gene3D" id="3.50.50.60">
    <property type="entry name" value="FAD/NAD(P)-binding domain"/>
    <property type="match status" value="1"/>
</dbReference>
<dbReference type="SUPFAM" id="SSF51905">
    <property type="entry name" value="FAD/NAD(P)-binding domain"/>
    <property type="match status" value="1"/>
</dbReference>